<protein>
    <recommendedName>
        <fullName evidence="8">Short chain dehydrogenase/reductase family</fullName>
    </recommendedName>
</protein>
<dbReference type="InterPro" id="IPR002347">
    <property type="entry name" value="SDR_fam"/>
</dbReference>
<reference evidence="6" key="1">
    <citation type="journal article" date="2020" name="Stud. Mycol.">
        <title>101 Dothideomycetes genomes: a test case for predicting lifestyles and emergence of pathogens.</title>
        <authorList>
            <person name="Haridas S."/>
            <person name="Albert R."/>
            <person name="Binder M."/>
            <person name="Bloem J."/>
            <person name="Labutti K."/>
            <person name="Salamov A."/>
            <person name="Andreopoulos B."/>
            <person name="Baker S."/>
            <person name="Barry K."/>
            <person name="Bills G."/>
            <person name="Bluhm B."/>
            <person name="Cannon C."/>
            <person name="Castanera R."/>
            <person name="Culley D."/>
            <person name="Daum C."/>
            <person name="Ezra D."/>
            <person name="Gonzalez J."/>
            <person name="Henrissat B."/>
            <person name="Kuo A."/>
            <person name="Liang C."/>
            <person name="Lipzen A."/>
            <person name="Lutzoni F."/>
            <person name="Magnuson J."/>
            <person name="Mondo S."/>
            <person name="Nolan M."/>
            <person name="Ohm R."/>
            <person name="Pangilinan J."/>
            <person name="Park H.-J."/>
            <person name="Ramirez L."/>
            <person name="Alfaro M."/>
            <person name="Sun H."/>
            <person name="Tritt A."/>
            <person name="Yoshinaga Y."/>
            <person name="Zwiers L.-H."/>
            <person name="Turgeon B."/>
            <person name="Goodwin S."/>
            <person name="Spatafora J."/>
            <person name="Crous P."/>
            <person name="Grigoriev I."/>
        </authorList>
    </citation>
    <scope>NUCLEOTIDE SEQUENCE</scope>
    <source>
        <strain evidence="6">CBS 113389</strain>
    </source>
</reference>
<dbReference type="PRINTS" id="PR00081">
    <property type="entry name" value="GDHRDH"/>
</dbReference>
<evidence type="ECO:0000256" key="2">
    <source>
        <dbReference type="ARBA" id="ARBA00022857"/>
    </source>
</evidence>
<dbReference type="Gene3D" id="3.40.50.720">
    <property type="entry name" value="NAD(P)-binding Rossmann-like Domain"/>
    <property type="match status" value="1"/>
</dbReference>
<proteinExistence type="inferred from homology"/>
<gene>
    <name evidence="6" type="ORF">BDY17DRAFT_298393</name>
</gene>
<sequence length="366" mass="40158">MFITKTPSASLLTSHISRCIERTGKTTPIARHITSIRGPVIQCNSTLRLRQLNRQFATCSPAKAEYNMSSDDASHHNNPEFELSRVFNVSGKIALVTGAGTGIGLMATQALAVNGAKVYICGRTREKLDKVAHTYGQGIRGQIIPITCDITKKDEIAKMYEEIASKEKCLDILINNAGISTKTFQTEASSAEEMKKNLFENEEATFQDWDDVYRTNVTQCYFTTMCFLPLLQKSTEVNRGWSACVTNITSISGEVKTSQHHPQYNASKAAEIHLTRMLAQEIQINGLKVRVNSIAPGVFPSEMTAGDSGANQKSHVPKEKFEGKVPADRPGHDRDMAGAILFTVTNQYLNGQTVAVDGGYTLMAGR</sequence>
<evidence type="ECO:0000256" key="3">
    <source>
        <dbReference type="ARBA" id="ARBA00023002"/>
    </source>
</evidence>
<dbReference type="InterPro" id="IPR036291">
    <property type="entry name" value="NAD(P)-bd_dom_sf"/>
</dbReference>
<accession>A0A6A6PSA7</accession>
<dbReference type="PRINTS" id="PR00080">
    <property type="entry name" value="SDRFAMILY"/>
</dbReference>
<evidence type="ECO:0008006" key="8">
    <source>
        <dbReference type="Google" id="ProtNLM"/>
    </source>
</evidence>
<organism evidence="6 7">
    <name type="scientific">Neohortaea acidophila</name>
    <dbReference type="NCBI Taxonomy" id="245834"/>
    <lineage>
        <taxon>Eukaryota</taxon>
        <taxon>Fungi</taxon>
        <taxon>Dikarya</taxon>
        <taxon>Ascomycota</taxon>
        <taxon>Pezizomycotina</taxon>
        <taxon>Dothideomycetes</taxon>
        <taxon>Dothideomycetidae</taxon>
        <taxon>Mycosphaerellales</taxon>
        <taxon>Teratosphaeriaceae</taxon>
        <taxon>Neohortaea</taxon>
    </lineage>
</organism>
<dbReference type="AlphaFoldDB" id="A0A6A6PSA7"/>
<dbReference type="GeneID" id="54474735"/>
<comment type="similarity">
    <text evidence="1 4">Belongs to the short-chain dehydrogenases/reductases (SDR) family.</text>
</comment>
<dbReference type="Proteomes" id="UP000799767">
    <property type="component" value="Unassembled WGS sequence"/>
</dbReference>
<feature type="region of interest" description="Disordered" evidence="5">
    <location>
        <begin position="302"/>
        <end position="332"/>
    </location>
</feature>
<evidence type="ECO:0000313" key="6">
    <source>
        <dbReference type="EMBL" id="KAF2482373.1"/>
    </source>
</evidence>
<name>A0A6A6PSA7_9PEZI</name>
<evidence type="ECO:0000313" key="7">
    <source>
        <dbReference type="Proteomes" id="UP000799767"/>
    </source>
</evidence>
<dbReference type="EMBL" id="MU001636">
    <property type="protein sequence ID" value="KAF2482373.1"/>
    <property type="molecule type" value="Genomic_DNA"/>
</dbReference>
<evidence type="ECO:0000256" key="5">
    <source>
        <dbReference type="SAM" id="MobiDB-lite"/>
    </source>
</evidence>
<keyword evidence="3" id="KW-0560">Oxidoreductase</keyword>
<dbReference type="GO" id="GO:0016491">
    <property type="term" value="F:oxidoreductase activity"/>
    <property type="evidence" value="ECO:0007669"/>
    <property type="project" value="UniProtKB-KW"/>
</dbReference>
<dbReference type="SUPFAM" id="SSF51735">
    <property type="entry name" value="NAD(P)-binding Rossmann-fold domains"/>
    <property type="match status" value="1"/>
</dbReference>
<dbReference type="CDD" id="cd05233">
    <property type="entry name" value="SDR_c"/>
    <property type="match status" value="1"/>
</dbReference>
<dbReference type="InterPro" id="IPR052178">
    <property type="entry name" value="Sec_Metab_Biosynth_SDR"/>
</dbReference>
<evidence type="ECO:0000256" key="1">
    <source>
        <dbReference type="ARBA" id="ARBA00006484"/>
    </source>
</evidence>
<evidence type="ECO:0000256" key="4">
    <source>
        <dbReference type="RuleBase" id="RU000363"/>
    </source>
</evidence>
<keyword evidence="7" id="KW-1185">Reference proteome</keyword>
<dbReference type="Pfam" id="PF00106">
    <property type="entry name" value="adh_short"/>
    <property type="match status" value="1"/>
</dbReference>
<dbReference type="RefSeq" id="XP_033588943.1">
    <property type="nucleotide sequence ID" value="XM_033733733.1"/>
</dbReference>
<feature type="compositionally biased region" description="Basic and acidic residues" evidence="5">
    <location>
        <begin position="316"/>
        <end position="332"/>
    </location>
</feature>
<dbReference type="PANTHER" id="PTHR43618:SF4">
    <property type="entry name" value="SHORT CHAIN DEHYDROGENASE_REDUCTASE FAMILY (AFU_ORTHOLOGUE AFUA_7G04540)"/>
    <property type="match status" value="1"/>
</dbReference>
<keyword evidence="2" id="KW-0521">NADP</keyword>
<dbReference type="OrthoDB" id="3819888at2759"/>
<dbReference type="PANTHER" id="PTHR43618">
    <property type="entry name" value="7-ALPHA-HYDROXYSTEROID DEHYDROGENASE"/>
    <property type="match status" value="1"/>
</dbReference>